<dbReference type="InterPro" id="IPR035426">
    <property type="entry name" value="Gemin2/Brr1"/>
</dbReference>
<gene>
    <name evidence="3" type="ORF">Vafri_14263</name>
</gene>
<keyword evidence="4" id="KW-1185">Reference proteome</keyword>
<sequence length="441" mass="48463">MESVRLETDHPKEEYFELGEDDDEDVDDEGEEDDEAMASSDDEEYNLSHFGIAQALPVLDGSPDIDAGPPQTAEEYLRWVRFEASRCPRITRKDIDPAILERQEQRTRQRQHQHQHQPTQGCGDAASMTGSRGAITATGRTRPGNLHRGSTSLLVRVPPPITSQCPDWARPSPKWLAVFLQDFFQLRQALGAMQRQHAQELASTPLPSLSNTDAWDCLCFQQWQPLELQQQQQQGETPTSKFEGRSPPRPPPPPPASLHAAGESELDCKVGGSGLAEQQLPQHPSLQTFSKHRARGPPEWSEAGGDEGNREGSAASVRQGGETDRLCGPVVRTVLALDQVSVGFLIQRHVAQLSSQPSLSYIRSQWLFALAAVLERPVPPDVAAAMRDLVRRCSAWRADLKHPEDPVLPRLNVLLAVAGGYFGQDELLSAAAVMAGLGNLA</sequence>
<feature type="compositionally biased region" description="Basic and acidic residues" evidence="2">
    <location>
        <begin position="1"/>
        <end position="15"/>
    </location>
</feature>
<feature type="region of interest" description="Disordered" evidence="2">
    <location>
        <begin position="103"/>
        <end position="127"/>
    </location>
</feature>
<dbReference type="Gene3D" id="1.20.58.1070">
    <property type="match status" value="1"/>
</dbReference>
<dbReference type="Proteomes" id="UP000747399">
    <property type="component" value="Unassembled WGS sequence"/>
</dbReference>
<organism evidence="3 4">
    <name type="scientific">Volvox africanus</name>
    <dbReference type="NCBI Taxonomy" id="51714"/>
    <lineage>
        <taxon>Eukaryota</taxon>
        <taxon>Viridiplantae</taxon>
        <taxon>Chlorophyta</taxon>
        <taxon>core chlorophytes</taxon>
        <taxon>Chlorophyceae</taxon>
        <taxon>CS clade</taxon>
        <taxon>Chlamydomonadales</taxon>
        <taxon>Volvocaceae</taxon>
        <taxon>Volvox</taxon>
    </lineage>
</organism>
<feature type="region of interest" description="Disordered" evidence="2">
    <location>
        <begin position="280"/>
        <end position="323"/>
    </location>
</feature>
<evidence type="ECO:0008006" key="5">
    <source>
        <dbReference type="Google" id="ProtNLM"/>
    </source>
</evidence>
<dbReference type="PANTHER" id="PTHR12794:SF0">
    <property type="entry name" value="GEM-ASSOCIATED PROTEIN 2"/>
    <property type="match status" value="1"/>
</dbReference>
<name>A0A8J4BIE5_9CHLO</name>
<accession>A0A8J4BIE5</accession>
<protein>
    <recommendedName>
        <fullName evidence="5">Gem-associated protein 2</fullName>
    </recommendedName>
</protein>
<dbReference type="GO" id="GO:0005634">
    <property type="term" value="C:nucleus"/>
    <property type="evidence" value="ECO:0007669"/>
    <property type="project" value="TreeGrafter"/>
</dbReference>
<comment type="similarity">
    <text evidence="1">Belongs to the gemin-2 family.</text>
</comment>
<dbReference type="PANTHER" id="PTHR12794">
    <property type="entry name" value="GEMIN2"/>
    <property type="match status" value="1"/>
</dbReference>
<dbReference type="Pfam" id="PF04938">
    <property type="entry name" value="SIP1"/>
    <property type="match status" value="1"/>
</dbReference>
<feature type="compositionally biased region" description="Polar residues" evidence="2">
    <location>
        <begin position="280"/>
        <end position="289"/>
    </location>
</feature>
<dbReference type="GO" id="GO:0000387">
    <property type="term" value="P:spliceosomal snRNP assembly"/>
    <property type="evidence" value="ECO:0007669"/>
    <property type="project" value="InterPro"/>
</dbReference>
<evidence type="ECO:0000256" key="1">
    <source>
        <dbReference type="ARBA" id="ARBA00025758"/>
    </source>
</evidence>
<feature type="compositionally biased region" description="Acidic residues" evidence="2">
    <location>
        <begin position="16"/>
        <end position="44"/>
    </location>
</feature>
<dbReference type="GO" id="GO:0032797">
    <property type="term" value="C:SMN complex"/>
    <property type="evidence" value="ECO:0007669"/>
    <property type="project" value="TreeGrafter"/>
</dbReference>
<comment type="caution">
    <text evidence="3">The sequence shown here is derived from an EMBL/GenBank/DDBJ whole genome shotgun (WGS) entry which is preliminary data.</text>
</comment>
<feature type="region of interest" description="Disordered" evidence="2">
    <location>
        <begin position="228"/>
        <end position="261"/>
    </location>
</feature>
<evidence type="ECO:0000313" key="3">
    <source>
        <dbReference type="EMBL" id="GIL59396.1"/>
    </source>
</evidence>
<evidence type="ECO:0000256" key="2">
    <source>
        <dbReference type="SAM" id="MobiDB-lite"/>
    </source>
</evidence>
<evidence type="ECO:0000313" key="4">
    <source>
        <dbReference type="Proteomes" id="UP000747399"/>
    </source>
</evidence>
<dbReference type="EMBL" id="BNCO01000034">
    <property type="protein sequence ID" value="GIL59396.1"/>
    <property type="molecule type" value="Genomic_DNA"/>
</dbReference>
<dbReference type="AlphaFoldDB" id="A0A8J4BIE5"/>
<feature type="compositionally biased region" description="Pro residues" evidence="2">
    <location>
        <begin position="247"/>
        <end position="256"/>
    </location>
</feature>
<feature type="region of interest" description="Disordered" evidence="2">
    <location>
        <begin position="1"/>
        <end position="44"/>
    </location>
</feature>
<reference evidence="3" key="1">
    <citation type="journal article" date="2021" name="Proc. Natl. Acad. Sci. U.S.A.">
        <title>Three genomes in the algal genus Volvox reveal the fate of a haploid sex-determining region after a transition to homothallism.</title>
        <authorList>
            <person name="Yamamoto K."/>
            <person name="Hamaji T."/>
            <person name="Kawai-Toyooka H."/>
            <person name="Matsuzaki R."/>
            <person name="Takahashi F."/>
            <person name="Nishimura Y."/>
            <person name="Kawachi M."/>
            <person name="Noguchi H."/>
            <person name="Minakuchi Y."/>
            <person name="Umen J.G."/>
            <person name="Toyoda A."/>
            <person name="Nozaki H."/>
        </authorList>
    </citation>
    <scope>NUCLEOTIDE SEQUENCE</scope>
    <source>
        <strain evidence="3">NIES-3780</strain>
    </source>
</reference>
<proteinExistence type="inferred from homology"/>